<dbReference type="PANTHER" id="PTHR35024">
    <property type="entry name" value="HYPOTHETICAL CYTOSOLIC PROTEIN"/>
    <property type="match status" value="1"/>
</dbReference>
<dbReference type="RefSeq" id="WP_123088968.1">
    <property type="nucleotide sequence ID" value="NZ_RIBS01000009.1"/>
</dbReference>
<sequence>MFKSNKPNQQDGYVDTLIGPQVVIRGDLLFRGTLMVEGKIIGKVIAEDGQDAVLDLTENGSIEGEVRAPVVVINGQLDGDVYSGDRVELKSKARVLGNVHYKVVEMMAGATLTGRLIHSDTAGMIEAAGAKAGDLVVG</sequence>
<evidence type="ECO:0000313" key="2">
    <source>
        <dbReference type="EMBL" id="RNF82241.1"/>
    </source>
</evidence>
<comment type="similarity">
    <text evidence="1">Belongs to the bactofilin family.</text>
</comment>
<dbReference type="OrthoDB" id="5294247at2"/>
<reference evidence="2 3" key="1">
    <citation type="submission" date="2018-11" db="EMBL/GenBank/DDBJ databases">
        <title>Lysobacter cryohumiis sp. nov., isolated from soil in the Tianshan Mountains, Xinjiang, China.</title>
        <authorList>
            <person name="Luo Y."/>
            <person name="Sheng H."/>
        </authorList>
    </citation>
    <scope>NUCLEOTIDE SEQUENCE [LARGE SCALE GENOMIC DNA]</scope>
    <source>
        <strain evidence="2 3">ZS60</strain>
    </source>
</reference>
<organism evidence="2 3">
    <name type="scientific">Montanilutibacter psychrotolerans</name>
    <dbReference type="NCBI Taxonomy" id="1327343"/>
    <lineage>
        <taxon>Bacteria</taxon>
        <taxon>Pseudomonadati</taxon>
        <taxon>Pseudomonadota</taxon>
        <taxon>Gammaproteobacteria</taxon>
        <taxon>Lysobacterales</taxon>
        <taxon>Lysobacteraceae</taxon>
        <taxon>Montanilutibacter</taxon>
    </lineage>
</organism>
<dbReference type="EMBL" id="RIBS01000009">
    <property type="protein sequence ID" value="RNF82241.1"/>
    <property type="molecule type" value="Genomic_DNA"/>
</dbReference>
<evidence type="ECO:0000313" key="3">
    <source>
        <dbReference type="Proteomes" id="UP000267049"/>
    </source>
</evidence>
<comment type="caution">
    <text evidence="2">The sequence shown here is derived from an EMBL/GenBank/DDBJ whole genome shotgun (WGS) entry which is preliminary data.</text>
</comment>
<dbReference type="AlphaFoldDB" id="A0A3M8SLQ6"/>
<accession>A0A3M8SLQ6</accession>
<protein>
    <submittedName>
        <fullName evidence="2">Polymer-forming cytoskeletal family protein</fullName>
    </submittedName>
</protein>
<dbReference type="Proteomes" id="UP000267049">
    <property type="component" value="Unassembled WGS sequence"/>
</dbReference>
<dbReference type="InterPro" id="IPR007607">
    <property type="entry name" value="BacA/B"/>
</dbReference>
<dbReference type="PANTHER" id="PTHR35024:SF4">
    <property type="entry name" value="POLYMER-FORMING CYTOSKELETAL PROTEIN"/>
    <property type="match status" value="1"/>
</dbReference>
<keyword evidence="3" id="KW-1185">Reference proteome</keyword>
<dbReference type="Pfam" id="PF04519">
    <property type="entry name" value="Bactofilin"/>
    <property type="match status" value="1"/>
</dbReference>
<proteinExistence type="inferred from homology"/>
<gene>
    <name evidence="2" type="ORF">EER27_15105</name>
</gene>
<evidence type="ECO:0000256" key="1">
    <source>
        <dbReference type="ARBA" id="ARBA00044755"/>
    </source>
</evidence>
<name>A0A3M8SLQ6_9GAMM</name>